<evidence type="ECO:0000256" key="5">
    <source>
        <dbReference type="ARBA" id="ARBA00023242"/>
    </source>
</evidence>
<protein>
    <recommendedName>
        <fullName evidence="7">MBD domain-containing protein</fullName>
    </recommendedName>
</protein>
<proteinExistence type="predicted"/>
<accession>A0A4Y7KJB9</accession>
<feature type="compositionally biased region" description="Polar residues" evidence="6">
    <location>
        <begin position="289"/>
        <end position="302"/>
    </location>
</feature>
<dbReference type="AlphaFoldDB" id="A0A4Y7KJB9"/>
<dbReference type="PROSITE" id="PS50982">
    <property type="entry name" value="MBD"/>
    <property type="match status" value="3"/>
</dbReference>
<gene>
    <name evidence="8" type="ORF">C5167_048439</name>
</gene>
<feature type="domain" description="MBD" evidence="7">
    <location>
        <begin position="1"/>
        <end position="67"/>
    </location>
</feature>
<keyword evidence="9" id="KW-1185">Reference proteome</keyword>
<feature type="compositionally biased region" description="Basic residues" evidence="6">
    <location>
        <begin position="530"/>
        <end position="540"/>
    </location>
</feature>
<feature type="compositionally biased region" description="Basic and acidic residues" evidence="6">
    <location>
        <begin position="515"/>
        <end position="524"/>
    </location>
</feature>
<feature type="domain" description="MBD" evidence="7">
    <location>
        <begin position="140"/>
        <end position="211"/>
    </location>
</feature>
<dbReference type="PANTHER" id="PTHR34067">
    <property type="entry name" value="OS04G0193200 PROTEIN"/>
    <property type="match status" value="1"/>
</dbReference>
<dbReference type="Pfam" id="PF01429">
    <property type="entry name" value="MBD"/>
    <property type="match status" value="3"/>
</dbReference>
<keyword evidence="5" id="KW-0539">Nucleus</keyword>
<dbReference type="InterPro" id="IPR016177">
    <property type="entry name" value="DNA-bd_dom_sf"/>
</dbReference>
<dbReference type="Gramene" id="RZC72956">
    <property type="protein sequence ID" value="RZC72956"/>
    <property type="gene ID" value="C5167_048439"/>
</dbReference>
<keyword evidence="2" id="KW-0805">Transcription regulation</keyword>
<evidence type="ECO:0000256" key="1">
    <source>
        <dbReference type="ARBA" id="ARBA00004123"/>
    </source>
</evidence>
<dbReference type="SUPFAM" id="SSF54171">
    <property type="entry name" value="DNA-binding domain"/>
    <property type="match status" value="3"/>
</dbReference>
<feature type="compositionally biased region" description="Low complexity" evidence="6">
    <location>
        <begin position="55"/>
        <end position="66"/>
    </location>
</feature>
<dbReference type="GO" id="GO:0003677">
    <property type="term" value="F:DNA binding"/>
    <property type="evidence" value="ECO:0007669"/>
    <property type="project" value="UniProtKB-KW"/>
</dbReference>
<evidence type="ECO:0000256" key="6">
    <source>
        <dbReference type="SAM" id="MobiDB-lite"/>
    </source>
</evidence>
<feature type="region of interest" description="Disordered" evidence="6">
    <location>
        <begin position="248"/>
        <end position="554"/>
    </location>
</feature>
<reference evidence="8 9" key="1">
    <citation type="journal article" date="2018" name="Science">
        <title>The opium poppy genome and morphinan production.</title>
        <authorList>
            <person name="Guo L."/>
            <person name="Winzer T."/>
            <person name="Yang X."/>
            <person name="Li Y."/>
            <person name="Ning Z."/>
            <person name="He Z."/>
            <person name="Teodor R."/>
            <person name="Lu Y."/>
            <person name="Bowser T.A."/>
            <person name="Graham I.A."/>
            <person name="Ye K."/>
        </authorList>
    </citation>
    <scope>NUCLEOTIDE SEQUENCE [LARGE SCALE GENOMIC DNA]</scope>
    <source>
        <strain evidence="9">cv. HN1</strain>
        <tissue evidence="8">Leaves</tissue>
    </source>
</reference>
<evidence type="ECO:0000256" key="4">
    <source>
        <dbReference type="ARBA" id="ARBA00023163"/>
    </source>
</evidence>
<dbReference type="InterPro" id="IPR001739">
    <property type="entry name" value="Methyl_CpG_DNA-bd"/>
</dbReference>
<dbReference type="OrthoDB" id="10072024at2759"/>
<dbReference type="InterPro" id="IPR038945">
    <property type="entry name" value="MBD13-like"/>
</dbReference>
<feature type="region of interest" description="Disordered" evidence="6">
    <location>
        <begin position="51"/>
        <end position="74"/>
    </location>
</feature>
<organism evidence="8 9">
    <name type="scientific">Papaver somniferum</name>
    <name type="common">Opium poppy</name>
    <dbReference type="NCBI Taxonomy" id="3469"/>
    <lineage>
        <taxon>Eukaryota</taxon>
        <taxon>Viridiplantae</taxon>
        <taxon>Streptophyta</taxon>
        <taxon>Embryophyta</taxon>
        <taxon>Tracheophyta</taxon>
        <taxon>Spermatophyta</taxon>
        <taxon>Magnoliopsida</taxon>
        <taxon>Ranunculales</taxon>
        <taxon>Papaveraceae</taxon>
        <taxon>Papaveroideae</taxon>
        <taxon>Papaver</taxon>
    </lineage>
</organism>
<dbReference type="GO" id="GO:0005634">
    <property type="term" value="C:nucleus"/>
    <property type="evidence" value="ECO:0007669"/>
    <property type="project" value="UniProtKB-SubCell"/>
</dbReference>
<evidence type="ECO:0000313" key="8">
    <source>
        <dbReference type="EMBL" id="RZC72956.1"/>
    </source>
</evidence>
<evidence type="ECO:0000256" key="3">
    <source>
        <dbReference type="ARBA" id="ARBA00023125"/>
    </source>
</evidence>
<evidence type="ECO:0000313" key="9">
    <source>
        <dbReference type="Proteomes" id="UP000316621"/>
    </source>
</evidence>
<dbReference type="Proteomes" id="UP000316621">
    <property type="component" value="Chromosome 8"/>
</dbReference>
<comment type="subcellular location">
    <subcellularLocation>
        <location evidence="1">Nucleus</location>
    </subcellularLocation>
</comment>
<dbReference type="EMBL" id="CM010722">
    <property type="protein sequence ID" value="RZC72956.1"/>
    <property type="molecule type" value="Genomic_DNA"/>
</dbReference>
<dbReference type="PANTHER" id="PTHR34067:SF20">
    <property type="entry name" value="OS08G0206700 PROTEIN"/>
    <property type="match status" value="1"/>
</dbReference>
<feature type="compositionally biased region" description="Polar residues" evidence="6">
    <location>
        <begin position="1123"/>
        <end position="1142"/>
    </location>
</feature>
<keyword evidence="3" id="KW-0238">DNA-binding</keyword>
<feature type="domain" description="MBD" evidence="7">
    <location>
        <begin position="68"/>
        <end position="139"/>
    </location>
</feature>
<evidence type="ECO:0000259" key="7">
    <source>
        <dbReference type="PROSITE" id="PS50982"/>
    </source>
</evidence>
<evidence type="ECO:0000256" key="2">
    <source>
        <dbReference type="ARBA" id="ARBA00023015"/>
    </source>
</evidence>
<sequence length="1165" mass="127039">MGDSPDFLPKGWIMETRPKQNGTTYKVYIAPSSGLKFQSKKKVFEYLNNEELSKRSSSSKSGAASKLARKTEESPDYLPKGWIVETRPKQNGDTYKRYIAPSGQKFNARKKVFEFLNIEDPSNSSRSSERGSDVSTSQATTPCKDTGDALPAGWVSGVKVRKSDKSRKDSYYIDPVTGYIFHSRKDVFRYLATGEIGIHASKPYNGVSDTIQLTDEDDSPSNTAKRRKVEDSTVTRCLFTGQSTNEMTVDNNQMQDPPAIKEEPTSNEMTVDSNQMQDPPAIKEEPISNHASVQGSETVSPDNSKKGRVLRSGKTLDTVLPAPGISADSNDSKKGQMLRSGKTHVTASLDDSKKGRMLRSGKTFVATLPASEISPDSDDSEKGKLLCSGQTLGTALPAPEISPDSDDSEKGGLLCSSGKTLGKALPAPEISPDSDDSKKGQLLCSGQTPDTAIPAPEIPPDSDDSKKGRLLRSGKTHGTALPAPKISPDSNDLNKGRLLRCGKTLGTASLAQENSPKKQLKEIKGGVGKRQNKRNRVKTSKTKEESGSPLRASKRLSGVEVEPMLDLEVGSRKSVVASVREVTGGKATNSNHQVLEPVDQIGSALEPKTAIRGRESRILMECEKANHKDGDTKKTHELVEPKILTRGMESGGLQCEKARYKDGDTEKTNELEDQIGSLEPKFVTRGKVGGAENTSHKFVTSGEVRLERENTSRKVGGAEMIDGLVRRIGSASEQKSLTSGKISGKVQLDCQRTNHIDGNTENTHELVNGIGFALEPKTITEGVDSGEVQLECEKAIRTDRVTEKISEKPACLMDLPFGDIWRDPCLEFAVKTLIGETKILSGGKENGETLLECKQEIHKDRRVEKTIEKQECSMNLPFGDSWPDPCLEFAFKTLTGDPQILPNESGEVELECGKAIHQNRDMKKINEKPECSMSLPFEDIWRDPCLEFAFKTLTGDSKTISAGKGSGEDKLECEKAIGKDKDTEKTNGKPECSMNSLFGNSWPDPCLEFAFETLTRGSKPIISTGSGSVEVQSECEKATCTARDMEKTKEKPECSLNLPFGDSWPDPCLEFAFKTLTGDFPMEGDLTIQDYFHPSQTPNARDNGVNGSCQIGNQLRFDPPEKSASQLQLQKNPGFSAQGNANRLTYGAKNGFQQKHIAGSGQNSR</sequence>
<keyword evidence="4" id="KW-0804">Transcription</keyword>
<dbReference type="Gene3D" id="3.30.890.10">
    <property type="entry name" value="Methyl-cpg-binding Protein 2, Chain A"/>
    <property type="match status" value="3"/>
</dbReference>
<feature type="compositionally biased region" description="Polar residues" evidence="6">
    <location>
        <begin position="266"/>
        <end position="277"/>
    </location>
</feature>
<feature type="region of interest" description="Disordered" evidence="6">
    <location>
        <begin position="1117"/>
        <end position="1142"/>
    </location>
</feature>
<dbReference type="STRING" id="3469.A0A4Y7KJB9"/>
<feature type="region of interest" description="Disordered" evidence="6">
    <location>
        <begin position="120"/>
        <end position="148"/>
    </location>
</feature>
<name>A0A4Y7KJB9_PAPSO</name>